<proteinExistence type="predicted"/>
<dbReference type="Gene3D" id="3.30.565.10">
    <property type="entry name" value="Histidine kinase-like ATPase, C-terminal domain"/>
    <property type="match status" value="1"/>
</dbReference>
<evidence type="ECO:0000256" key="9">
    <source>
        <dbReference type="ARBA" id="ARBA00023012"/>
    </source>
</evidence>
<evidence type="ECO:0000256" key="3">
    <source>
        <dbReference type="ARBA" id="ARBA00012438"/>
    </source>
</evidence>
<dbReference type="Pfam" id="PF00672">
    <property type="entry name" value="HAMP"/>
    <property type="match status" value="1"/>
</dbReference>
<evidence type="ECO:0000313" key="14">
    <source>
        <dbReference type="EMBL" id="ROR97322.1"/>
    </source>
</evidence>
<evidence type="ECO:0000256" key="4">
    <source>
        <dbReference type="ARBA" id="ARBA00022553"/>
    </source>
</evidence>
<keyword evidence="4" id="KW-0597">Phosphoprotein</keyword>
<dbReference type="GO" id="GO:0000155">
    <property type="term" value="F:phosphorelay sensor kinase activity"/>
    <property type="evidence" value="ECO:0007669"/>
    <property type="project" value="InterPro"/>
</dbReference>
<evidence type="ECO:0000256" key="6">
    <source>
        <dbReference type="ARBA" id="ARBA00022692"/>
    </source>
</evidence>
<keyword evidence="10 11" id="KW-0472">Membrane</keyword>
<keyword evidence="6 11" id="KW-0812">Transmembrane</keyword>
<dbReference type="SMART" id="SM00304">
    <property type="entry name" value="HAMP"/>
    <property type="match status" value="1"/>
</dbReference>
<dbReference type="SMART" id="SM00387">
    <property type="entry name" value="HATPase_c"/>
    <property type="match status" value="1"/>
</dbReference>
<evidence type="ECO:0000256" key="8">
    <source>
        <dbReference type="ARBA" id="ARBA00022989"/>
    </source>
</evidence>
<keyword evidence="8 11" id="KW-1133">Transmembrane helix</keyword>
<dbReference type="PROSITE" id="PS50109">
    <property type="entry name" value="HIS_KIN"/>
    <property type="match status" value="1"/>
</dbReference>
<sequence>MTTIPTTTTLTTRTTTMTTTEPRASIRVRILLAVLALVALAFTGAGVAWFALERERAEDRIEDSLARTVTEVRAIASDDVDPETGLPFASARALLYVALQRFVPADHEAAFSIDATGDARQYAQLNPFPAQDDPDLLAALADAAHRDQVTLESVSTRQADYRVAVIPVAVELPDGSTDASAMIVVVDRGAELAEVNRAVGLLALVAAAASAASCVVAWFVVGRVLAPLRRLQRTAQEVSSTDLSRRIPVDGDDELAALTTTFNAMLDRLDAAFTAQRRLLDDVGHELRTPLTVMRGHLELMDAGDPADVEAVRGLALDEIDRTDALVDDLVTIARAGRPDFLRPAAVDVALLTDDVLAKARGLGERRWRLDALAEGEAVLDARRVTQALLQLAANAVRYSEPGSTVAVGSRRREGDLLLWVRDEGVGISPQETRRVLDRFATGAHATRESTGLGLAIVHSIALAHGGDVEIDSEPGAGTTVTLVLPLTGGRPT</sequence>
<protein>
    <recommendedName>
        <fullName evidence="3">histidine kinase</fullName>
        <ecNumber evidence="3">2.7.13.3</ecNumber>
    </recommendedName>
</protein>
<keyword evidence="9" id="KW-0902">Two-component regulatory system</keyword>
<evidence type="ECO:0000259" key="13">
    <source>
        <dbReference type="PROSITE" id="PS50885"/>
    </source>
</evidence>
<dbReference type="InterPro" id="IPR004358">
    <property type="entry name" value="Sig_transdc_His_kin-like_C"/>
</dbReference>
<keyword evidence="15" id="KW-1185">Reference proteome</keyword>
<feature type="domain" description="Histidine kinase" evidence="12">
    <location>
        <begin position="282"/>
        <end position="489"/>
    </location>
</feature>
<comment type="catalytic activity">
    <reaction evidence="1">
        <text>ATP + protein L-histidine = ADP + protein N-phospho-L-histidine.</text>
        <dbReference type="EC" id="2.7.13.3"/>
    </reaction>
</comment>
<evidence type="ECO:0000313" key="15">
    <source>
        <dbReference type="Proteomes" id="UP000275356"/>
    </source>
</evidence>
<feature type="transmembrane region" description="Helical" evidence="11">
    <location>
        <begin position="198"/>
        <end position="221"/>
    </location>
</feature>
<evidence type="ECO:0000259" key="12">
    <source>
        <dbReference type="PROSITE" id="PS50109"/>
    </source>
</evidence>
<name>A0A3N2DC88_9MICO</name>
<dbReference type="CDD" id="cd00082">
    <property type="entry name" value="HisKA"/>
    <property type="match status" value="1"/>
</dbReference>
<keyword evidence="7 14" id="KW-0418">Kinase</keyword>
<dbReference type="AlphaFoldDB" id="A0A3N2DC88"/>
<accession>A0A3N2DC88</accession>
<dbReference type="PRINTS" id="PR00344">
    <property type="entry name" value="BCTRLSENSOR"/>
</dbReference>
<reference evidence="14 15" key="1">
    <citation type="submission" date="2018-11" db="EMBL/GenBank/DDBJ databases">
        <title>Sequencing the genomes of 1000 actinobacteria strains.</title>
        <authorList>
            <person name="Klenk H.-P."/>
        </authorList>
    </citation>
    <scope>NUCLEOTIDE SEQUENCE [LARGE SCALE GENOMIC DNA]</scope>
    <source>
        <strain evidence="14 15">DSM 13521</strain>
    </source>
</reference>
<dbReference type="SUPFAM" id="SSF55874">
    <property type="entry name" value="ATPase domain of HSP90 chaperone/DNA topoisomerase II/histidine kinase"/>
    <property type="match status" value="1"/>
</dbReference>
<gene>
    <name evidence="14" type="ORF">EDD28_1919</name>
</gene>
<evidence type="ECO:0000256" key="11">
    <source>
        <dbReference type="SAM" id="Phobius"/>
    </source>
</evidence>
<feature type="transmembrane region" description="Helical" evidence="11">
    <location>
        <begin position="30"/>
        <end position="52"/>
    </location>
</feature>
<dbReference type="EC" id="2.7.13.3" evidence="3"/>
<dbReference type="Proteomes" id="UP000275356">
    <property type="component" value="Unassembled WGS sequence"/>
</dbReference>
<dbReference type="Pfam" id="PF02518">
    <property type="entry name" value="HATPase_c"/>
    <property type="match status" value="1"/>
</dbReference>
<dbReference type="Gene3D" id="6.10.340.10">
    <property type="match status" value="1"/>
</dbReference>
<dbReference type="InterPro" id="IPR003594">
    <property type="entry name" value="HATPase_dom"/>
</dbReference>
<dbReference type="Gene3D" id="1.10.287.130">
    <property type="match status" value="1"/>
</dbReference>
<evidence type="ECO:0000256" key="7">
    <source>
        <dbReference type="ARBA" id="ARBA00022777"/>
    </source>
</evidence>
<evidence type="ECO:0000256" key="5">
    <source>
        <dbReference type="ARBA" id="ARBA00022679"/>
    </source>
</evidence>
<dbReference type="PROSITE" id="PS50885">
    <property type="entry name" value="HAMP"/>
    <property type="match status" value="1"/>
</dbReference>
<dbReference type="PANTHER" id="PTHR45436:SF5">
    <property type="entry name" value="SENSOR HISTIDINE KINASE TRCS"/>
    <property type="match status" value="1"/>
</dbReference>
<dbReference type="GO" id="GO:0005886">
    <property type="term" value="C:plasma membrane"/>
    <property type="evidence" value="ECO:0007669"/>
    <property type="project" value="UniProtKB-SubCell"/>
</dbReference>
<keyword evidence="5" id="KW-0808">Transferase</keyword>
<dbReference type="InterPro" id="IPR003661">
    <property type="entry name" value="HisK_dim/P_dom"/>
</dbReference>
<comment type="subcellular location">
    <subcellularLocation>
        <location evidence="2">Cell membrane</location>
    </subcellularLocation>
</comment>
<dbReference type="InterPro" id="IPR050428">
    <property type="entry name" value="TCS_sensor_his_kinase"/>
</dbReference>
<feature type="domain" description="HAMP" evidence="13">
    <location>
        <begin position="222"/>
        <end position="274"/>
    </location>
</feature>
<dbReference type="InterPro" id="IPR036097">
    <property type="entry name" value="HisK_dim/P_sf"/>
</dbReference>
<evidence type="ECO:0000256" key="1">
    <source>
        <dbReference type="ARBA" id="ARBA00000085"/>
    </source>
</evidence>
<dbReference type="RefSeq" id="WP_148059586.1">
    <property type="nucleotide sequence ID" value="NZ_RKHQ01000001.1"/>
</dbReference>
<dbReference type="CDD" id="cd06225">
    <property type="entry name" value="HAMP"/>
    <property type="match status" value="1"/>
</dbReference>
<organism evidence="14 15">
    <name type="scientific">Salana multivorans</name>
    <dbReference type="NCBI Taxonomy" id="120377"/>
    <lineage>
        <taxon>Bacteria</taxon>
        <taxon>Bacillati</taxon>
        <taxon>Actinomycetota</taxon>
        <taxon>Actinomycetes</taxon>
        <taxon>Micrococcales</taxon>
        <taxon>Beutenbergiaceae</taxon>
        <taxon>Salana</taxon>
    </lineage>
</organism>
<dbReference type="CDD" id="cd00075">
    <property type="entry name" value="HATPase"/>
    <property type="match status" value="1"/>
</dbReference>
<comment type="caution">
    <text evidence="14">The sequence shown here is derived from an EMBL/GenBank/DDBJ whole genome shotgun (WGS) entry which is preliminary data.</text>
</comment>
<dbReference type="SUPFAM" id="SSF47384">
    <property type="entry name" value="Homodimeric domain of signal transducing histidine kinase"/>
    <property type="match status" value="1"/>
</dbReference>
<dbReference type="PANTHER" id="PTHR45436">
    <property type="entry name" value="SENSOR HISTIDINE KINASE YKOH"/>
    <property type="match status" value="1"/>
</dbReference>
<dbReference type="EMBL" id="RKHQ01000001">
    <property type="protein sequence ID" value="ROR97322.1"/>
    <property type="molecule type" value="Genomic_DNA"/>
</dbReference>
<dbReference type="InterPro" id="IPR005467">
    <property type="entry name" value="His_kinase_dom"/>
</dbReference>
<dbReference type="InterPro" id="IPR036890">
    <property type="entry name" value="HATPase_C_sf"/>
</dbReference>
<dbReference type="InterPro" id="IPR003660">
    <property type="entry name" value="HAMP_dom"/>
</dbReference>
<evidence type="ECO:0000256" key="10">
    <source>
        <dbReference type="ARBA" id="ARBA00023136"/>
    </source>
</evidence>
<dbReference type="SMART" id="SM00388">
    <property type="entry name" value="HisKA"/>
    <property type="match status" value="1"/>
</dbReference>
<dbReference type="OrthoDB" id="9786919at2"/>
<dbReference type="SUPFAM" id="SSF158472">
    <property type="entry name" value="HAMP domain-like"/>
    <property type="match status" value="1"/>
</dbReference>
<dbReference type="Pfam" id="PF00512">
    <property type="entry name" value="HisKA"/>
    <property type="match status" value="1"/>
</dbReference>
<evidence type="ECO:0000256" key="2">
    <source>
        <dbReference type="ARBA" id="ARBA00004236"/>
    </source>
</evidence>